<evidence type="ECO:0000259" key="2">
    <source>
        <dbReference type="PROSITE" id="PS50011"/>
    </source>
</evidence>
<dbReference type="PANTHER" id="PTHR22948">
    <property type="entry name" value="TUDOR DOMAIN CONTAINING PROTEIN"/>
    <property type="match status" value="1"/>
</dbReference>
<dbReference type="Pfam" id="PF00069">
    <property type="entry name" value="Pkinase"/>
    <property type="match status" value="1"/>
</dbReference>
<dbReference type="GeneID" id="108705311"/>
<dbReference type="SUPFAM" id="SSF63748">
    <property type="entry name" value="Tudor/PWWP/MBT"/>
    <property type="match status" value="1"/>
</dbReference>
<dbReference type="CTD" id="108705311"/>
<dbReference type="InterPro" id="IPR002999">
    <property type="entry name" value="Tudor"/>
</dbReference>
<dbReference type="AlphaFoldDB" id="A0A8J1KX74"/>
<feature type="domain" description="Tudor" evidence="3">
    <location>
        <begin position="47"/>
        <end position="106"/>
    </location>
</feature>
<dbReference type="SUPFAM" id="SSF50199">
    <property type="entry name" value="Staphylococcal nuclease"/>
    <property type="match status" value="1"/>
</dbReference>
<dbReference type="Proteomes" id="UP000186698">
    <property type="component" value="Chromosome 6L"/>
</dbReference>
<feature type="domain" description="Protein kinase" evidence="2">
    <location>
        <begin position="641"/>
        <end position="944"/>
    </location>
</feature>
<keyword evidence="5" id="KW-0808">Transferase</keyword>
<proteinExistence type="predicted"/>
<dbReference type="PROSITE" id="PS50011">
    <property type="entry name" value="PROTEIN_KINASE_DOM"/>
    <property type="match status" value="1"/>
</dbReference>
<accession>A0A8J1KX74</accession>
<gene>
    <name evidence="5" type="primary">stk31.L</name>
</gene>
<dbReference type="SUPFAM" id="SSF56112">
    <property type="entry name" value="Protein kinase-like (PK-like)"/>
    <property type="match status" value="1"/>
</dbReference>
<name>A0A8J1KX74_XENLA</name>
<feature type="coiled-coil region" evidence="1">
    <location>
        <begin position="267"/>
        <end position="301"/>
    </location>
</feature>
<dbReference type="Gene3D" id="1.10.510.10">
    <property type="entry name" value="Transferase(Phosphotransferase) domain 1"/>
    <property type="match status" value="1"/>
</dbReference>
<keyword evidence="4" id="KW-1185">Reference proteome</keyword>
<keyword evidence="5" id="KW-0418">Kinase</keyword>
<dbReference type="InterPro" id="IPR035437">
    <property type="entry name" value="SNase_OB-fold_sf"/>
</dbReference>
<evidence type="ECO:0000313" key="4">
    <source>
        <dbReference type="Proteomes" id="UP000186698"/>
    </source>
</evidence>
<dbReference type="PANTHER" id="PTHR22948:SF73">
    <property type="entry name" value="SERINE_THREONINE-PROTEIN KINASE 31"/>
    <property type="match status" value="1"/>
</dbReference>
<evidence type="ECO:0000256" key="1">
    <source>
        <dbReference type="SAM" id="Coils"/>
    </source>
</evidence>
<dbReference type="InterPro" id="IPR047383">
    <property type="entry name" value="Tudor_TDRD8"/>
</dbReference>
<dbReference type="CDD" id="cd20430">
    <property type="entry name" value="Tudor_TDRD8"/>
    <property type="match status" value="1"/>
</dbReference>
<dbReference type="Pfam" id="PF00567">
    <property type="entry name" value="TUDOR"/>
    <property type="match status" value="1"/>
</dbReference>
<reference evidence="5" key="1">
    <citation type="submission" date="2025-08" db="UniProtKB">
        <authorList>
            <consortium name="RefSeq"/>
        </authorList>
    </citation>
    <scope>IDENTIFICATION</scope>
    <source>
        <strain evidence="5">J_2021</strain>
        <tissue evidence="5">Erythrocytes</tissue>
    </source>
</reference>
<dbReference type="InterPro" id="IPR011009">
    <property type="entry name" value="Kinase-like_dom_sf"/>
</dbReference>
<evidence type="ECO:0000313" key="5">
    <source>
        <dbReference type="RefSeq" id="XP_041421905.1"/>
    </source>
</evidence>
<dbReference type="Gene3D" id="2.40.50.90">
    <property type="match status" value="1"/>
</dbReference>
<dbReference type="InterPro" id="IPR000719">
    <property type="entry name" value="Prot_kinase_dom"/>
</dbReference>
<evidence type="ECO:0000259" key="3">
    <source>
        <dbReference type="PROSITE" id="PS50304"/>
    </source>
</evidence>
<dbReference type="RefSeq" id="XP_041421905.1">
    <property type="nucleotide sequence ID" value="XM_041565971.1"/>
</dbReference>
<dbReference type="Gene3D" id="2.30.30.140">
    <property type="match status" value="1"/>
</dbReference>
<dbReference type="FunFam" id="1.10.510.10:FF:000518">
    <property type="entry name" value="serine/threonine-protein kinase 31 isoform X1"/>
    <property type="match status" value="1"/>
</dbReference>
<dbReference type="GO" id="GO:0005524">
    <property type="term" value="F:ATP binding"/>
    <property type="evidence" value="ECO:0007669"/>
    <property type="project" value="InterPro"/>
</dbReference>
<organism evidence="4 5">
    <name type="scientific">Xenopus laevis</name>
    <name type="common">African clawed frog</name>
    <dbReference type="NCBI Taxonomy" id="8355"/>
    <lineage>
        <taxon>Eukaryota</taxon>
        <taxon>Metazoa</taxon>
        <taxon>Chordata</taxon>
        <taxon>Craniata</taxon>
        <taxon>Vertebrata</taxon>
        <taxon>Euteleostomi</taxon>
        <taxon>Amphibia</taxon>
        <taxon>Batrachia</taxon>
        <taxon>Anura</taxon>
        <taxon>Pipoidea</taxon>
        <taxon>Pipidae</taxon>
        <taxon>Xenopodinae</taxon>
        <taxon>Xenopus</taxon>
        <taxon>Xenopus</taxon>
    </lineage>
</organism>
<dbReference type="FunFam" id="2.30.30.140:FF:000018">
    <property type="entry name" value="Serine/threonine-protein kinase 31"/>
    <property type="match status" value="1"/>
</dbReference>
<dbReference type="PROSITE" id="PS50304">
    <property type="entry name" value="TUDOR"/>
    <property type="match status" value="1"/>
</dbReference>
<keyword evidence="1" id="KW-0175">Coiled coil</keyword>
<dbReference type="SMART" id="SM00220">
    <property type="entry name" value="S_TKc"/>
    <property type="match status" value="1"/>
</dbReference>
<dbReference type="SMART" id="SM00333">
    <property type="entry name" value="TUDOR"/>
    <property type="match status" value="1"/>
</dbReference>
<dbReference type="InterPro" id="IPR050621">
    <property type="entry name" value="Tudor_domain_containing"/>
</dbReference>
<protein>
    <submittedName>
        <fullName evidence="5">Serine/threonine-protein kinase 31 isoform X1</fullName>
    </submittedName>
</protein>
<sequence>MLESVYVSYVEDAVTFWGQAISRIHDISELSDKLDRTCPTMNPVFATPDPDKIYGGMFTADKCWYRCKLQKMLNDDQYLATYIDYGNSEVLNRSSIVELPDDLQFPAIGQKYRLWGLQLQECSKIEQGLKFLNQLIADKKVSVQQKVTNKDGTITGQVWHENIDVGEEVANKGFAEKCKHVSSPEVKKDPSVCALKTPSPWASRKLEKPPMREPKTLPVLNQNTINHKESNTWMEVNCRNGFTGARVRSPDVNFGNTKQDSRLLEEIKLLKNERDSLIGKSSRLESQINKLQIDLQKEKEVSEETIHDLEGNLQSAVGNKLKSLASKIEILRSVSSSREESLNVFRAATHRRENANVHSEDDLLQAVIVVTEDKLVSPSSLSNLDETWAKYNLAQETIKYCSDVTKLSLLINGRDNVQQELLSAVDCFILEVDELPLDARATDLEALLLALESVYGAPCDRKETDAVFDDFHKWKQAKMEQFTCVRNDTDNSLGTLSSWFCSIKEFFDLSLETSLESSEVVGNIDETLDQIESHVSKELDVSLVEHDKADRQIIIHAYNRVVQCIHEELHLISLLASKYSTSTEFKKSIVEWIHRSPNINQLMSVKKTIKGLKSQLRWKLVERSSMEDSEESNETILAELKEEIRMLRNTIFSEIFREQEEYRTLSSLVQKWFPELPLIHPEAGILNYMNSGGLLSGSVERDLFDAEPMKELSSKRPLVRAEIENRMVLLKGYSVGVDTEENVVERAAKYKQVWSSLKDDSGLMELICLFFCKADPLVYLIVPFYPEESLGAVQAKNTLTSHETLKVMSGVAHGLQILHAAGIIVGALHENNVFAVNREKGIIGDFDFTRDANQRSSITMVGFPHVTAPELKLGHTATESSDMYAYGCLLLWLSLGDAKITRKQDGTPDLSQLTLDPKVKSLLSGLLCCGDRLRAEEVKAHEYFQEASILCSTTSDELGENTPADFA</sequence>
<dbReference type="OrthoDB" id="10023235at2759"/>
<dbReference type="GO" id="GO:0004672">
    <property type="term" value="F:protein kinase activity"/>
    <property type="evidence" value="ECO:0007669"/>
    <property type="project" value="InterPro"/>
</dbReference>